<protein>
    <submittedName>
        <fullName evidence="4">Serine/threonine protein kinase</fullName>
    </submittedName>
</protein>
<keyword evidence="4" id="KW-0808">Transferase</keyword>
<keyword evidence="5" id="KW-1185">Reference proteome</keyword>
<dbReference type="PANTHER" id="PTHR48104">
    <property type="entry name" value="METACASPASE-4"/>
    <property type="match status" value="1"/>
</dbReference>
<dbReference type="PANTHER" id="PTHR48104:SF30">
    <property type="entry name" value="METACASPASE-1"/>
    <property type="match status" value="1"/>
</dbReference>
<keyword evidence="4" id="KW-0723">Serine/threonine-protein kinase</keyword>
<sequence>MKQLARISFSLVLTATLGATPSLAQTPAAKPAAGSGAALLQLDDGRSGRGNLIATTGVRGFSRPESPTAHALIMAIGDYQGPIPKLEGVPYDVATSTEIAQRMGVPAGNIKVMRDGQLTLDGMRRALSELEERLGGSDQVFIYYSGHGGRQMVKEADGSERCAESLVSVDGQGFTDAELEASLKRLSQKAQKTIVLIDACHSGGVTTRAGAAQRQFTPKSWTPPDKDCVKPTNVLTRGAATAKAAGSGGANFVHIAAARDHEVSLDEPGRGGVASQAWLACLAGAAKDTDGSGGLSAEETRICAQDRINQQFRKVQGFLPHHVVVTGNPAMVLSYAARDVPAAAVAPAPTPAPTVATSAPAPAPVAAPAVTPAAAKPAPLAALNDIYQSRDDRRLVTLTTDKPTLKIGRDSIGFTLTSREGGYVYLLMVGSDGQTFDLLFPNAFDRNNVIEPGATLRLPRPSWQLGAEGPPGKNTLLAIVTDNPRDFNAAGLKPSGPFSVVGAVAAKDIQLVTAGAAKPAAEECSDQSSLRNIAVKKRCSTGYGAALLTVEEVR</sequence>
<dbReference type="GO" id="GO:0004197">
    <property type="term" value="F:cysteine-type endopeptidase activity"/>
    <property type="evidence" value="ECO:0007669"/>
    <property type="project" value="InterPro"/>
</dbReference>
<feature type="signal peptide" evidence="1">
    <location>
        <begin position="1"/>
        <end position="24"/>
    </location>
</feature>
<accession>W0SJ13</accession>
<feature type="domain" description="DUF4384" evidence="3">
    <location>
        <begin position="405"/>
        <end position="484"/>
    </location>
</feature>
<dbReference type="HOGENOM" id="CLU_491683_0_0_4"/>
<dbReference type="InterPro" id="IPR011600">
    <property type="entry name" value="Pept_C14_caspase"/>
</dbReference>
<name>W0SJ13_9PROT</name>
<dbReference type="Gene3D" id="3.40.50.1460">
    <property type="match status" value="1"/>
</dbReference>
<reference evidence="4 5" key="1">
    <citation type="journal article" date="2014" name="Syst. Appl. Microbiol.">
        <title>Complete genomes of freshwater sulfur oxidizers Sulfuricella denitrificans skB26 and Sulfuritalea hydrogenivorans sk43H: genetic insights into the sulfur oxidation pathway of betaproteobacteria.</title>
        <authorList>
            <person name="Watanabe T."/>
            <person name="Kojima H."/>
            <person name="Fukui M."/>
        </authorList>
    </citation>
    <scope>NUCLEOTIDE SEQUENCE [LARGE SCALE GENOMIC DNA]</scope>
    <source>
        <strain evidence="4">DSM22779</strain>
    </source>
</reference>
<dbReference type="RefSeq" id="WP_084207454.1">
    <property type="nucleotide sequence ID" value="NZ_AP012547.1"/>
</dbReference>
<dbReference type="KEGG" id="shd:SUTH_03199"/>
<dbReference type="GO" id="GO:0005737">
    <property type="term" value="C:cytoplasm"/>
    <property type="evidence" value="ECO:0007669"/>
    <property type="project" value="TreeGrafter"/>
</dbReference>
<organism evidence="4 5">
    <name type="scientific">Sulfuritalea hydrogenivorans sk43H</name>
    <dbReference type="NCBI Taxonomy" id="1223802"/>
    <lineage>
        <taxon>Bacteria</taxon>
        <taxon>Pseudomonadati</taxon>
        <taxon>Pseudomonadota</taxon>
        <taxon>Betaproteobacteria</taxon>
        <taxon>Nitrosomonadales</taxon>
        <taxon>Sterolibacteriaceae</taxon>
        <taxon>Sulfuritalea</taxon>
    </lineage>
</organism>
<dbReference type="InterPro" id="IPR050452">
    <property type="entry name" value="Metacaspase"/>
</dbReference>
<feature type="domain" description="Peptidase C14 caspase" evidence="2">
    <location>
        <begin position="70"/>
        <end position="289"/>
    </location>
</feature>
<feature type="chain" id="PRO_5005714779" evidence="1">
    <location>
        <begin position="25"/>
        <end position="554"/>
    </location>
</feature>
<evidence type="ECO:0000313" key="4">
    <source>
        <dbReference type="EMBL" id="BAO30972.1"/>
    </source>
</evidence>
<gene>
    <name evidence="4" type="ORF">SUTH_03199</name>
</gene>
<dbReference type="EMBL" id="AP012547">
    <property type="protein sequence ID" value="BAO30972.1"/>
    <property type="molecule type" value="Genomic_DNA"/>
</dbReference>
<dbReference type="GO" id="GO:0004674">
    <property type="term" value="F:protein serine/threonine kinase activity"/>
    <property type="evidence" value="ECO:0007669"/>
    <property type="project" value="UniProtKB-KW"/>
</dbReference>
<keyword evidence="4" id="KW-0418">Kinase</keyword>
<dbReference type="Proteomes" id="UP000031637">
    <property type="component" value="Chromosome"/>
</dbReference>
<dbReference type="STRING" id="1223802.SUTH_03199"/>
<evidence type="ECO:0000259" key="3">
    <source>
        <dbReference type="Pfam" id="PF14326"/>
    </source>
</evidence>
<evidence type="ECO:0000256" key="1">
    <source>
        <dbReference type="SAM" id="SignalP"/>
    </source>
</evidence>
<dbReference type="InterPro" id="IPR025493">
    <property type="entry name" value="DUF4384"/>
</dbReference>
<dbReference type="SUPFAM" id="SSF52129">
    <property type="entry name" value="Caspase-like"/>
    <property type="match status" value="1"/>
</dbReference>
<dbReference type="OrthoDB" id="9801841at2"/>
<dbReference type="AlphaFoldDB" id="W0SJ13"/>
<evidence type="ECO:0000259" key="2">
    <source>
        <dbReference type="Pfam" id="PF00656"/>
    </source>
</evidence>
<dbReference type="Pfam" id="PF00656">
    <property type="entry name" value="Peptidase_C14"/>
    <property type="match status" value="1"/>
</dbReference>
<dbReference type="GO" id="GO:0006508">
    <property type="term" value="P:proteolysis"/>
    <property type="evidence" value="ECO:0007669"/>
    <property type="project" value="InterPro"/>
</dbReference>
<proteinExistence type="predicted"/>
<evidence type="ECO:0000313" key="5">
    <source>
        <dbReference type="Proteomes" id="UP000031637"/>
    </source>
</evidence>
<keyword evidence="1" id="KW-0732">Signal</keyword>
<dbReference type="InterPro" id="IPR029030">
    <property type="entry name" value="Caspase-like_dom_sf"/>
</dbReference>
<dbReference type="Pfam" id="PF14326">
    <property type="entry name" value="DUF4384"/>
    <property type="match status" value="1"/>
</dbReference>